<feature type="compositionally biased region" description="Basic and acidic residues" evidence="1">
    <location>
        <begin position="1307"/>
        <end position="1317"/>
    </location>
</feature>
<feature type="region of interest" description="Disordered" evidence="1">
    <location>
        <begin position="429"/>
        <end position="451"/>
    </location>
</feature>
<feature type="compositionally biased region" description="Low complexity" evidence="1">
    <location>
        <begin position="155"/>
        <end position="174"/>
    </location>
</feature>
<dbReference type="PROSITE" id="PS01186">
    <property type="entry name" value="EGF_2"/>
    <property type="match status" value="1"/>
</dbReference>
<dbReference type="PROSITE" id="PS00022">
    <property type="entry name" value="EGF_1"/>
    <property type="match status" value="1"/>
</dbReference>
<dbReference type="PANTHER" id="PTHR17178">
    <property type="entry name" value="SECRETORY GRANULE PROTEOGLYCAN CORE PROTEIN"/>
    <property type="match status" value="1"/>
</dbReference>
<dbReference type="PANTHER" id="PTHR17178:SF0">
    <property type="entry name" value="SERGLYCIN"/>
    <property type="match status" value="1"/>
</dbReference>
<name>A0AA39X7E4_9PEZI</name>
<keyword evidence="6" id="KW-1185">Reference proteome</keyword>
<dbReference type="InterPro" id="IPR000742">
    <property type="entry name" value="EGF"/>
</dbReference>
<gene>
    <name evidence="5" type="ORF">B0T17DRAFT_505339</name>
</gene>
<accession>A0AA39X7E4</accession>
<feature type="compositionally biased region" description="Low complexity" evidence="1">
    <location>
        <begin position="208"/>
        <end position="222"/>
    </location>
</feature>
<feature type="region of interest" description="Disordered" evidence="1">
    <location>
        <begin position="1191"/>
        <end position="1249"/>
    </location>
</feature>
<feature type="region of interest" description="Disordered" evidence="1">
    <location>
        <begin position="764"/>
        <end position="791"/>
    </location>
</feature>
<feature type="compositionally biased region" description="Basic and acidic residues" evidence="1">
    <location>
        <begin position="1215"/>
        <end position="1228"/>
    </location>
</feature>
<evidence type="ECO:0000256" key="1">
    <source>
        <dbReference type="SAM" id="MobiDB-lite"/>
    </source>
</evidence>
<feature type="compositionally biased region" description="Basic and acidic residues" evidence="1">
    <location>
        <begin position="431"/>
        <end position="451"/>
    </location>
</feature>
<organism evidence="5 6">
    <name type="scientific">Bombardia bombarda</name>
    <dbReference type="NCBI Taxonomy" id="252184"/>
    <lineage>
        <taxon>Eukaryota</taxon>
        <taxon>Fungi</taxon>
        <taxon>Dikarya</taxon>
        <taxon>Ascomycota</taxon>
        <taxon>Pezizomycotina</taxon>
        <taxon>Sordariomycetes</taxon>
        <taxon>Sordariomycetidae</taxon>
        <taxon>Sordariales</taxon>
        <taxon>Lasiosphaeriaceae</taxon>
        <taxon>Bombardia</taxon>
    </lineage>
</organism>
<feature type="region of interest" description="Disordered" evidence="1">
    <location>
        <begin position="1296"/>
        <end position="1339"/>
    </location>
</feature>
<evidence type="ECO:0000313" key="5">
    <source>
        <dbReference type="EMBL" id="KAK0628694.1"/>
    </source>
</evidence>
<dbReference type="Pfam" id="PF24854">
    <property type="entry name" value="DUF7728"/>
    <property type="match status" value="1"/>
</dbReference>
<proteinExistence type="predicted"/>
<feature type="region of interest" description="Disordered" evidence="1">
    <location>
        <begin position="356"/>
        <end position="409"/>
    </location>
</feature>
<evidence type="ECO:0000259" key="3">
    <source>
        <dbReference type="PROSITE" id="PS00022"/>
    </source>
</evidence>
<feature type="compositionally biased region" description="Acidic residues" evidence="1">
    <location>
        <begin position="1296"/>
        <end position="1306"/>
    </location>
</feature>
<evidence type="ECO:0000313" key="6">
    <source>
        <dbReference type="Proteomes" id="UP001174934"/>
    </source>
</evidence>
<feature type="compositionally biased region" description="Polar residues" evidence="1">
    <location>
        <begin position="498"/>
        <end position="509"/>
    </location>
</feature>
<feature type="compositionally biased region" description="Basic and acidic residues" evidence="1">
    <location>
        <begin position="396"/>
        <end position="408"/>
    </location>
</feature>
<feature type="compositionally biased region" description="Pro residues" evidence="1">
    <location>
        <begin position="178"/>
        <end position="192"/>
    </location>
</feature>
<feature type="transmembrane region" description="Helical" evidence="2">
    <location>
        <begin position="1268"/>
        <end position="1293"/>
    </location>
</feature>
<feature type="transmembrane region" description="Helical" evidence="2">
    <location>
        <begin position="536"/>
        <end position="563"/>
    </location>
</feature>
<feature type="compositionally biased region" description="Basic residues" evidence="1">
    <location>
        <begin position="1235"/>
        <end position="1249"/>
    </location>
</feature>
<keyword evidence="2" id="KW-0472">Membrane</keyword>
<feature type="compositionally biased region" description="Polar residues" evidence="1">
    <location>
        <begin position="245"/>
        <end position="254"/>
    </location>
</feature>
<keyword evidence="2" id="KW-0812">Transmembrane</keyword>
<feature type="compositionally biased region" description="Low complexity" evidence="1">
    <location>
        <begin position="359"/>
        <end position="375"/>
    </location>
</feature>
<reference evidence="5" key="1">
    <citation type="submission" date="2023-06" db="EMBL/GenBank/DDBJ databases">
        <title>Genome-scale phylogeny and comparative genomics of the fungal order Sordariales.</title>
        <authorList>
            <consortium name="Lawrence Berkeley National Laboratory"/>
            <person name="Hensen N."/>
            <person name="Bonometti L."/>
            <person name="Westerberg I."/>
            <person name="Brannstrom I.O."/>
            <person name="Guillou S."/>
            <person name="Cros-Aarteil S."/>
            <person name="Calhoun S."/>
            <person name="Haridas S."/>
            <person name="Kuo A."/>
            <person name="Mondo S."/>
            <person name="Pangilinan J."/>
            <person name="Riley R."/>
            <person name="LaButti K."/>
            <person name="Andreopoulos B."/>
            <person name="Lipzen A."/>
            <person name="Chen C."/>
            <person name="Yanf M."/>
            <person name="Daum C."/>
            <person name="Ng V."/>
            <person name="Clum A."/>
            <person name="Steindorff A."/>
            <person name="Ohm R."/>
            <person name="Martin F."/>
            <person name="Silar P."/>
            <person name="Natvig D."/>
            <person name="Lalanne C."/>
            <person name="Gautier V."/>
            <person name="Ament-velasquez S.L."/>
            <person name="Kruys A."/>
            <person name="Hutchinson M.I."/>
            <person name="Powell A.J."/>
            <person name="Barry K."/>
            <person name="Miller A.N."/>
            <person name="Grigoriev I.V."/>
            <person name="Debuchy R."/>
            <person name="Gladieux P."/>
            <person name="Thoren M.H."/>
            <person name="Johannesson H."/>
        </authorList>
    </citation>
    <scope>NUCLEOTIDE SEQUENCE</scope>
    <source>
        <strain evidence="5">SMH3391-2</strain>
    </source>
</reference>
<evidence type="ECO:0000256" key="2">
    <source>
        <dbReference type="SAM" id="Phobius"/>
    </source>
</evidence>
<keyword evidence="2" id="KW-1133">Transmembrane helix</keyword>
<evidence type="ECO:0000259" key="4">
    <source>
        <dbReference type="PROSITE" id="PS01186"/>
    </source>
</evidence>
<comment type="caution">
    <text evidence="5">The sequence shown here is derived from an EMBL/GenBank/DDBJ whole genome shotgun (WGS) entry which is preliminary data.</text>
</comment>
<feature type="compositionally biased region" description="Pro residues" evidence="1">
    <location>
        <begin position="107"/>
        <end position="124"/>
    </location>
</feature>
<feature type="region of interest" description="Disordered" evidence="1">
    <location>
        <begin position="1068"/>
        <end position="1091"/>
    </location>
</feature>
<dbReference type="Proteomes" id="UP001174934">
    <property type="component" value="Unassembled WGS sequence"/>
</dbReference>
<dbReference type="EMBL" id="JAULSR010000002">
    <property type="protein sequence ID" value="KAK0628694.1"/>
    <property type="molecule type" value="Genomic_DNA"/>
</dbReference>
<feature type="region of interest" description="Disordered" evidence="1">
    <location>
        <begin position="284"/>
        <end position="340"/>
    </location>
</feature>
<feature type="region of interest" description="Disordered" evidence="1">
    <location>
        <begin position="1"/>
        <end position="260"/>
    </location>
</feature>
<feature type="region of interest" description="Disordered" evidence="1">
    <location>
        <begin position="947"/>
        <end position="968"/>
    </location>
</feature>
<dbReference type="InterPro" id="IPR056145">
    <property type="entry name" value="DUF7728"/>
</dbReference>
<protein>
    <recommendedName>
        <fullName evidence="3 4">EGF-like domain-containing protein</fullName>
    </recommendedName>
</protein>
<feature type="region of interest" description="Disordered" evidence="1">
    <location>
        <begin position="498"/>
        <end position="528"/>
    </location>
</feature>
<sequence>MDRPPPAGSVRRAREHAAARLQNDRSLAMTMSNTADEEPQIARPSVARPTGNGPTAGQIRAPRPPAPYGLQTKDGQIGVAISKPTQMPQWPLQAPILAPMSSGAEPYRPPPGKSQRPQRPPRPSRVPSILDGSKLQDHTPVFQYRPQSTGQELLSVPETPPSVSQQSTQSSVGSIPDFPLPARLPPITPGPPRRSVNLGPPPSARRGVSSFYSNVSFVSPIPEESPRSRSHTSFASSAAIPDSWGSPSPGQSPNYPDAFYDERIAEESGLELYGDDDAEESRLVRSASLGKMARPTLVDAPLPRALERGEYNQRPGPAPFQAEPFRNGTGYVENSSSSSTLPMIKQLLGSSRLPDAIYPTESATDPSSPSSRDTPSPQPPYGGRRYSRLSAIRRPPRLDLDAVTKAESRGSLTSLPDLIRRATRLAASLENGRRPASRFEESGGQDDYGREKDMSLNAEKHQSGLSEMLAAFPPPAQPVVSRRRSIRNSIREQVQSWPLPFNSNRSANPSEEEDAVPNSDSQPSTKRGRRCCGLPLWGFIVVMIVVLLLIAAAVVIPLEFLVIRKQNVEKQAQAALQQCQLQLICANGGTNVVNQGTCSCICTNGFTGFDCTVSSTTGCTTVSLAGDNAINDVTIGTAIPRLIQSSQSNFSISLSATDILAKFNSGNLSCLAENALVTFDGESVRQGDALARVSDSSSDALNVANVVDGVALVTITIMAGQSTTITLPFSPATTQSGSQQPASGSGFSTIVTAPSTFATTLTVDKSSSSSVPSSESSATTTSTVTTTMSMSSGAPAPTATFAVTEEVLDFARVAVLFMLQEENLSVAKDAQSTLQKFFTSASKVNSQVSSDTARNVTVGNGNSVDLVDFRVDVGSFGGVFGGRTTHTRRPAGRGARLKAPSYEVMLGSELVSQSADRASGMVCYIHPIRVTVGLFGVDPLNSHVAEAPQHRGGPIGRFRHPRLPPSNQDFRLRYSDRRHPRALSPQKAENQVIKVECPGCPILVEGHGGQKAELQTDKKNHLELSFSIDHQPESDRLLLNGFELYPSADPFHDILWAPLSLDKKAVKVDGDEDRPGRSTPPPFRPHGSKPQHLGYSLRIHPVAQDEGSQLELIALDLQIIEVGTVFIDGIPNVHVKLIKDPSGKLLIGDIETTTSETLQKTPLDKQQDECITLMCKCLAIVQDKIKNMRRPGKPCHGMMRGGGLPAASSDGEEEVQSKEAQVGKDGDHPAPPSGHWHKEHRPPHHPHHRFHFDGYGPRRTWGQFFKNTALNILLGTVVGLTFGLIAAVISSFFPESDDEKEADFVEEEKAGLMEHQDPPPSYEAPQEEEEEEDVKKATV</sequence>
<feature type="domain" description="EGF-like" evidence="3 4">
    <location>
        <begin position="600"/>
        <end position="611"/>
    </location>
</feature>